<dbReference type="Proteomes" id="UP000765509">
    <property type="component" value="Unassembled WGS sequence"/>
</dbReference>
<evidence type="ECO:0000256" key="2">
    <source>
        <dbReference type="PROSITE-ProRule" id="PRU00047"/>
    </source>
</evidence>
<evidence type="ECO:0000313" key="5">
    <source>
        <dbReference type="Proteomes" id="UP000765509"/>
    </source>
</evidence>
<keyword evidence="1" id="KW-0507">mRNA processing</keyword>
<keyword evidence="5" id="KW-1185">Reference proteome</keyword>
<keyword evidence="2" id="KW-0479">Metal-binding</keyword>
<gene>
    <name evidence="4" type="ORF">O181_044857</name>
</gene>
<reference evidence="4" key="1">
    <citation type="submission" date="2021-03" db="EMBL/GenBank/DDBJ databases">
        <title>Draft genome sequence of rust myrtle Austropuccinia psidii MF-1, a brazilian biotype.</title>
        <authorList>
            <person name="Quecine M.C."/>
            <person name="Pachon D.M.R."/>
            <person name="Bonatelli M.L."/>
            <person name="Correr F.H."/>
            <person name="Franceschini L.M."/>
            <person name="Leite T.F."/>
            <person name="Margarido G.R.A."/>
            <person name="Almeida C.A."/>
            <person name="Ferrarezi J.A."/>
            <person name="Labate C.A."/>
        </authorList>
    </citation>
    <scope>NUCLEOTIDE SEQUENCE</scope>
    <source>
        <strain evidence="4">MF-1</strain>
    </source>
</reference>
<dbReference type="AlphaFoldDB" id="A0A9Q3DSN5"/>
<keyword evidence="2" id="KW-0863">Zinc-finger</keyword>
<evidence type="ECO:0000313" key="4">
    <source>
        <dbReference type="EMBL" id="MBW0505142.1"/>
    </source>
</evidence>
<dbReference type="Pfam" id="PF00098">
    <property type="entry name" value="zf-CCHC"/>
    <property type="match status" value="1"/>
</dbReference>
<dbReference type="EMBL" id="AVOT02018330">
    <property type="protein sequence ID" value="MBW0505142.1"/>
    <property type="molecule type" value="Genomic_DNA"/>
</dbReference>
<dbReference type="Gene3D" id="4.10.60.10">
    <property type="entry name" value="Zinc finger, CCHC-type"/>
    <property type="match status" value="1"/>
</dbReference>
<dbReference type="GO" id="GO:0003676">
    <property type="term" value="F:nucleic acid binding"/>
    <property type="evidence" value="ECO:0007669"/>
    <property type="project" value="InterPro"/>
</dbReference>
<dbReference type="GO" id="GO:0006397">
    <property type="term" value="P:mRNA processing"/>
    <property type="evidence" value="ECO:0007669"/>
    <property type="project" value="UniProtKB-KW"/>
</dbReference>
<comment type="caution">
    <text evidence="4">The sequence shown here is derived from an EMBL/GenBank/DDBJ whole genome shotgun (WGS) entry which is preliminary data.</text>
</comment>
<dbReference type="SUPFAM" id="SSF57756">
    <property type="entry name" value="Retrovirus zinc finger-like domains"/>
    <property type="match status" value="1"/>
</dbReference>
<evidence type="ECO:0000256" key="1">
    <source>
        <dbReference type="ARBA" id="ARBA00022664"/>
    </source>
</evidence>
<dbReference type="OrthoDB" id="427960at2759"/>
<dbReference type="SMART" id="SM00343">
    <property type="entry name" value="ZnF_C2HC"/>
    <property type="match status" value="1"/>
</dbReference>
<feature type="non-terminal residue" evidence="4">
    <location>
        <position position="1"/>
    </location>
</feature>
<feature type="domain" description="CCHC-type" evidence="3">
    <location>
        <begin position="81"/>
        <end position="95"/>
    </location>
</feature>
<dbReference type="InterPro" id="IPR001878">
    <property type="entry name" value="Znf_CCHC"/>
</dbReference>
<protein>
    <recommendedName>
        <fullName evidence="3">CCHC-type domain-containing protein</fullName>
    </recommendedName>
</protein>
<proteinExistence type="predicted"/>
<keyword evidence="2" id="KW-0862">Zinc</keyword>
<dbReference type="GO" id="GO:0008270">
    <property type="term" value="F:zinc ion binding"/>
    <property type="evidence" value="ECO:0007669"/>
    <property type="project" value="UniProtKB-KW"/>
</dbReference>
<accession>A0A9Q3DSN5</accession>
<dbReference type="InterPro" id="IPR036875">
    <property type="entry name" value="Znf_CCHC_sf"/>
</dbReference>
<evidence type="ECO:0000259" key="3">
    <source>
        <dbReference type="PROSITE" id="PS50158"/>
    </source>
</evidence>
<name>A0A9Q3DSN5_9BASI</name>
<organism evidence="4 5">
    <name type="scientific">Austropuccinia psidii MF-1</name>
    <dbReference type="NCBI Taxonomy" id="1389203"/>
    <lineage>
        <taxon>Eukaryota</taxon>
        <taxon>Fungi</taxon>
        <taxon>Dikarya</taxon>
        <taxon>Basidiomycota</taxon>
        <taxon>Pucciniomycotina</taxon>
        <taxon>Pucciniomycetes</taxon>
        <taxon>Pucciniales</taxon>
        <taxon>Sphaerophragmiaceae</taxon>
        <taxon>Austropuccinia</taxon>
    </lineage>
</organism>
<dbReference type="PROSITE" id="PS50158">
    <property type="entry name" value="ZF_CCHC"/>
    <property type="match status" value="1"/>
</dbReference>
<sequence>CRLSRLEASIPTNQTNPSFPTCALVLESCYQQVKTTSHDDIVTVLQPSFNSLRLDKSTTGDSFSHGSIDPTFFQATVKGTCFKCNKPGHFASSCPLVKKKNPTLPFQSMPPRGPVHFQDHYPIITPSLPSTTFTRSFQPLNP</sequence>